<evidence type="ECO:0000256" key="1">
    <source>
        <dbReference type="ARBA" id="ARBA00001957"/>
    </source>
</evidence>
<dbReference type="InterPro" id="IPR001031">
    <property type="entry name" value="Thioesterase"/>
</dbReference>
<feature type="domain" description="Carrier" evidence="5">
    <location>
        <begin position="254"/>
        <end position="328"/>
    </location>
</feature>
<dbReference type="Pfam" id="PF13193">
    <property type="entry name" value="AMP-binding_C"/>
    <property type="match status" value="2"/>
</dbReference>
<proteinExistence type="inferred from homology"/>
<dbReference type="FunFam" id="3.40.50.12780:FF:000012">
    <property type="entry name" value="Non-ribosomal peptide synthetase"/>
    <property type="match status" value="1"/>
</dbReference>
<dbReference type="InterPro" id="IPR023213">
    <property type="entry name" value="CAT-like_dom_sf"/>
</dbReference>
<dbReference type="PANTHER" id="PTHR45527:SF1">
    <property type="entry name" value="FATTY ACID SYNTHASE"/>
    <property type="match status" value="1"/>
</dbReference>
<dbReference type="EMBL" id="MKGQ01000015">
    <property type="protein sequence ID" value="OKP02420.1"/>
    <property type="molecule type" value="Genomic_DNA"/>
</dbReference>
<dbReference type="GO" id="GO:0005737">
    <property type="term" value="C:cytoplasm"/>
    <property type="evidence" value="ECO:0007669"/>
    <property type="project" value="TreeGrafter"/>
</dbReference>
<dbReference type="InterPro" id="IPR020845">
    <property type="entry name" value="AMP-binding_CS"/>
</dbReference>
<dbReference type="CDD" id="cd05930">
    <property type="entry name" value="A_NRPS"/>
    <property type="match status" value="2"/>
</dbReference>
<dbReference type="SUPFAM" id="SSF52777">
    <property type="entry name" value="CoA-dependent acyltransferases"/>
    <property type="match status" value="2"/>
</dbReference>
<organism evidence="6 7">
    <name type="scientific">Xenorhabdus eapokensis</name>
    <dbReference type="NCBI Taxonomy" id="1873482"/>
    <lineage>
        <taxon>Bacteria</taxon>
        <taxon>Pseudomonadati</taxon>
        <taxon>Pseudomonadota</taxon>
        <taxon>Gammaproteobacteria</taxon>
        <taxon>Enterobacterales</taxon>
        <taxon>Morganellaceae</taxon>
        <taxon>Xenorhabdus</taxon>
    </lineage>
</organism>
<dbReference type="InterPro" id="IPR009081">
    <property type="entry name" value="PP-bd_ACP"/>
</dbReference>
<dbReference type="PROSITE" id="PS00012">
    <property type="entry name" value="PHOSPHOPANTETHEINE"/>
    <property type="match status" value="1"/>
</dbReference>
<dbReference type="Gene3D" id="3.40.50.980">
    <property type="match status" value="2"/>
</dbReference>
<dbReference type="GO" id="GO:0043041">
    <property type="term" value="P:amino acid activation for nonribosomal peptide biosynthetic process"/>
    <property type="evidence" value="ECO:0007669"/>
    <property type="project" value="TreeGrafter"/>
</dbReference>
<dbReference type="FunFam" id="3.40.50.980:FF:000001">
    <property type="entry name" value="Non-ribosomal peptide synthetase"/>
    <property type="match status" value="1"/>
</dbReference>
<comment type="similarity">
    <text evidence="2">Belongs to the ATP-dependent AMP-binding enzyme family.</text>
</comment>
<dbReference type="InterPro" id="IPR029058">
    <property type="entry name" value="AB_hydrolase_fold"/>
</dbReference>
<comment type="caution">
    <text evidence="6">The sequence shown here is derived from an EMBL/GenBank/DDBJ whole genome shotgun (WGS) entry which is preliminary data.</text>
</comment>
<evidence type="ECO:0000259" key="5">
    <source>
        <dbReference type="PROSITE" id="PS50075"/>
    </source>
</evidence>
<dbReference type="FunFam" id="2.30.38.10:FF:000001">
    <property type="entry name" value="Non-ribosomal peptide synthetase PvdI"/>
    <property type="match status" value="2"/>
</dbReference>
<dbReference type="SMART" id="SM00823">
    <property type="entry name" value="PKS_PP"/>
    <property type="match status" value="2"/>
</dbReference>
<dbReference type="Gene3D" id="1.10.1200.10">
    <property type="entry name" value="ACP-like"/>
    <property type="match status" value="2"/>
</dbReference>
<dbReference type="SUPFAM" id="SSF47336">
    <property type="entry name" value="ACP-like"/>
    <property type="match status" value="2"/>
</dbReference>
<dbReference type="FunFam" id="3.30.300.30:FF:000010">
    <property type="entry name" value="Enterobactin synthetase component F"/>
    <property type="match status" value="2"/>
</dbReference>
<accession>A0A1Q5TQC1</accession>
<dbReference type="Gene3D" id="3.40.50.1820">
    <property type="entry name" value="alpha/beta hydrolase"/>
    <property type="match status" value="2"/>
</dbReference>
<name>A0A1Q5TQC1_9GAMM</name>
<dbReference type="InterPro" id="IPR006162">
    <property type="entry name" value="Ppantetheine_attach_site"/>
</dbReference>
<dbReference type="SMART" id="SM00824">
    <property type="entry name" value="PKS_TE"/>
    <property type="match status" value="1"/>
</dbReference>
<dbReference type="SUPFAM" id="SSF56801">
    <property type="entry name" value="Acetyl-CoA synthetase-like"/>
    <property type="match status" value="2"/>
</dbReference>
<evidence type="ECO:0000256" key="4">
    <source>
        <dbReference type="ARBA" id="ARBA00022553"/>
    </source>
</evidence>
<keyword evidence="4" id="KW-0597">Phosphoprotein</keyword>
<dbReference type="NCBIfam" id="TIGR01733">
    <property type="entry name" value="AA-adenyl-dom"/>
    <property type="match status" value="1"/>
</dbReference>
<dbReference type="PROSITE" id="PS50075">
    <property type="entry name" value="CARRIER"/>
    <property type="match status" value="2"/>
</dbReference>
<feature type="domain" description="Carrier" evidence="5">
    <location>
        <begin position="1335"/>
        <end position="1409"/>
    </location>
</feature>
<dbReference type="InterPro" id="IPR045851">
    <property type="entry name" value="AMP-bd_C_sf"/>
</dbReference>
<dbReference type="InterPro" id="IPR025110">
    <property type="entry name" value="AMP-bd_C"/>
</dbReference>
<dbReference type="Gene3D" id="3.30.300.30">
    <property type="match status" value="2"/>
</dbReference>
<dbReference type="FunFam" id="1.10.1200.10:FF:000005">
    <property type="entry name" value="Nonribosomal peptide synthetase 1"/>
    <property type="match status" value="2"/>
</dbReference>
<dbReference type="Pfam" id="PF00975">
    <property type="entry name" value="Thioesterase"/>
    <property type="match status" value="2"/>
</dbReference>
<dbReference type="STRING" id="1873482.Xedl_02328"/>
<dbReference type="InterPro" id="IPR036736">
    <property type="entry name" value="ACP-like_sf"/>
</dbReference>
<dbReference type="InterPro" id="IPR020806">
    <property type="entry name" value="PKS_PP-bd"/>
</dbReference>
<keyword evidence="7" id="KW-1185">Reference proteome</keyword>
<dbReference type="InterPro" id="IPR010071">
    <property type="entry name" value="AA_adenyl_dom"/>
</dbReference>
<dbReference type="Pfam" id="PF00550">
    <property type="entry name" value="PP-binding"/>
    <property type="match status" value="2"/>
</dbReference>
<sequence length="1961" mass="217752">MDSLPDTLQTLLVGGEACPPHLIKRWSPGRQILNAYGPTETTVCATLYPCFSSGDNPPPIGRPIANTRIYILNAHGQPVPCGAAGEIYIAGAGVARGYLNRPELTAERFVPDPFSTTPHARMYKTGDLGRWLPDGNIEYLGRNDFQVKLRGFRIELGEIEARLTQCDGVREAVVLAREDEPGQKRLVAYLRPEEGSELVPADLRQQLTPHLIDYMLPSAFVTLEAFPLTPNDKLDRQALPAPDLSAVVARGYEAPVGETEIALAQIWQKLLGLEQVSRHDHFFELGGHSLIIVSLVEELRHLGWQLEVRRVFASPVLTDMAEAIRHEASTFVVPPNRIPDDCSAITPDMLPLVSLSQPDIDAIIEQIPGGAKNVQDIYPLSPLQEGILFHHLLQTQGDTYLLRSLLAFDTRDRLDSFLNALQQVINRHDILRTSVFWQGLEQPVQVVWRQASLTVREFTAATTDDIPAQLQAYTDPRQHRINLNHAPLFAADIAHDPAQNEWLLALRFHHLVSDHMTLELILAEMTQILLGNAKTLPAMLPYRNFIAQTLSVPVAEHEAYFRARLADIDEPTAPFGVLNVPSDKGDNSVITKHQLLLDPTLSQTLRSQVRRIGVSSSVLFHVAWAQVLAQTSGRNDVVFGSVLLGRLQGGAGADRILGMFINTLPLRISLGGRTVQEIVQETYQNLTALLEHEQAPLALAQRCSGVAQPMPLFSTLLNYRHSRPNTNNTAWDGMRPLFSEERTNYPLTLAVDDLGEDFSISVKAAETIDPARIADYLVATISGLTEALMNKPQRPVLDLSILPATERQQLLVEFNTTETDFPQNSLIHELFEQQAARTPEATAVVFEDLSFSFRELNCRANRLAHQLIAMGVRPDDRVALCVERSLEMMVGLLAILKAGGAYVPLDPAYPAERLAYMIDDAAPVALLTQSALVEVLDSNLPCLLLDTQSPPVFDKGTENNPDAQTRGLTPHHLAYVIYTSGSTGQPKGVMVTHRNVINLLTGLNTALALTPPCRIAMNASIVFDASVKIWLQLLSGHTLIIVPEEIRADSQQLWRYFARHLVDMFDCTPVQLQWLLETGLGTRAGYQPKLVLIGGDTIPPSMWSRLQDIATTRFINVYGPTECTVDATLCPISLSLSQPSIGQPIANTQIYILNTQGQLLPLGVAGEIYIGGTGVARGYLNRPELTAERFVPDPFSTTPHARMYKTGDLGRWLPDGNIEYLGRNDFQVKIRGFRIELGEIEARLTEYDGVREAVVIAREDKPGQKRLVAYLRPEEGVELVPAALRQQLTQHLADYMLPSAFVTVENFPLTPNGKLDRQALPAPDLSAVVARGYEAPVGETEIALAQIWQDLLGLERISRHDHFFELGGHSLLAMQLLNHMREQNMEVSLTTLFAHPTLCDLAQAVKEHFVMPVSPFDENPVPLNPAGTLLPLFLVHETSGDPLVYSPLAILLPSELPVYALQALGIHTLEHPPMSIEALATCHIQAIRRIQPQGPYRLIGWSIGGLIAYEIAQQLTSDGETVEFLGMIDSYYNALKESGEISTTADQSVNKKARQIELVINSLYAQKIINDKRNLAELQDFNDIDQVLDHFIEHQWLPAGITREDILLRVYTADRVSQLGQEYIAQESALPVHLYIAEKSINGDRWRGWHDIVGHDSVLHPIGGTHFSIMHPPLLNQVVDSVTENLRDVPTFDPLVIIQQGSPSVSPLFCLPGAGASPSSLLELALSFPQQLPVYALQARGFMIEHHFPYSSVEGAARAYVQHIRQIQPHGPYHLLGHSFGGWIAFEIALQLQAEGEQVSDLILIDTDEPDQQGSALKSVNHIETIMELIDIYNMILNQSLPLTRQDFDDLAPDEQIQHLHRALVKVGLFPAKTPISLLQGIVRVMQANLNTGYIPRTRYEGLMHLINAEEGDKDERRVRETQWRLHVAELNTMVVSGNHMTMLSAPYVGQWITSLWQNIE</sequence>
<dbReference type="Gene3D" id="3.30.559.30">
    <property type="entry name" value="Nonribosomal peptide synthetase, condensation domain"/>
    <property type="match status" value="1"/>
</dbReference>
<dbReference type="InterPro" id="IPR042099">
    <property type="entry name" value="ANL_N_sf"/>
</dbReference>
<protein>
    <submittedName>
        <fullName evidence="6">Amino acid adenylation</fullName>
    </submittedName>
</protein>
<dbReference type="InterPro" id="IPR001242">
    <property type="entry name" value="Condensation_dom"/>
</dbReference>
<gene>
    <name evidence="6" type="ORF">Xedl_02328</name>
</gene>
<dbReference type="GO" id="GO:0003824">
    <property type="term" value="F:catalytic activity"/>
    <property type="evidence" value="ECO:0007669"/>
    <property type="project" value="InterPro"/>
</dbReference>
<evidence type="ECO:0000256" key="2">
    <source>
        <dbReference type="ARBA" id="ARBA00006432"/>
    </source>
</evidence>
<dbReference type="InterPro" id="IPR020802">
    <property type="entry name" value="TesA-like"/>
</dbReference>
<dbReference type="Gene3D" id="3.40.50.12780">
    <property type="entry name" value="N-terminal domain of ligase-like"/>
    <property type="match status" value="1"/>
</dbReference>
<dbReference type="Pfam" id="PF00668">
    <property type="entry name" value="Condensation"/>
    <property type="match status" value="1"/>
</dbReference>
<dbReference type="SUPFAM" id="SSF53474">
    <property type="entry name" value="alpha/beta-Hydrolases"/>
    <property type="match status" value="2"/>
</dbReference>
<dbReference type="CDD" id="cd19544">
    <property type="entry name" value="E-C_NRPS"/>
    <property type="match status" value="1"/>
</dbReference>
<keyword evidence="3" id="KW-0596">Phosphopantetheine</keyword>
<comment type="cofactor">
    <cofactor evidence="1">
        <name>pantetheine 4'-phosphate</name>
        <dbReference type="ChEBI" id="CHEBI:47942"/>
    </cofactor>
</comment>
<evidence type="ECO:0000313" key="7">
    <source>
        <dbReference type="Proteomes" id="UP000186268"/>
    </source>
</evidence>
<dbReference type="GO" id="GO:0031177">
    <property type="term" value="F:phosphopantetheine binding"/>
    <property type="evidence" value="ECO:0007669"/>
    <property type="project" value="InterPro"/>
</dbReference>
<dbReference type="Gene3D" id="2.30.38.10">
    <property type="entry name" value="Luciferase, Domain 3"/>
    <property type="match status" value="1"/>
</dbReference>
<dbReference type="Gene3D" id="3.30.559.10">
    <property type="entry name" value="Chloramphenicol acetyltransferase-like domain"/>
    <property type="match status" value="1"/>
</dbReference>
<dbReference type="Proteomes" id="UP000186268">
    <property type="component" value="Unassembled WGS sequence"/>
</dbReference>
<dbReference type="GO" id="GO:0044550">
    <property type="term" value="P:secondary metabolite biosynthetic process"/>
    <property type="evidence" value="ECO:0007669"/>
    <property type="project" value="UniProtKB-ARBA"/>
</dbReference>
<reference evidence="6 7" key="1">
    <citation type="submission" date="2016-09" db="EMBL/GenBank/DDBJ databases">
        <title>Xenorhabdus thuongxuanensis sp. nov. and Xenorhabdus eapokensis sp. nov., isolated from Steinernema species.</title>
        <authorList>
            <person name="Kaempfer P."/>
            <person name="Tobias N.J."/>
            <person name="Phan Ke L."/>
            <person name="Bode H.B."/>
            <person name="Glaeser S.P."/>
        </authorList>
    </citation>
    <scope>NUCLEOTIDE SEQUENCE [LARGE SCALE GENOMIC DNA]</scope>
    <source>
        <strain evidence="6 7">DL20</strain>
    </source>
</reference>
<dbReference type="PROSITE" id="PS00455">
    <property type="entry name" value="AMP_BINDING"/>
    <property type="match status" value="1"/>
</dbReference>
<evidence type="ECO:0000313" key="6">
    <source>
        <dbReference type="EMBL" id="OKP02420.1"/>
    </source>
</evidence>
<dbReference type="InterPro" id="IPR000873">
    <property type="entry name" value="AMP-dep_synth/lig_dom"/>
</dbReference>
<dbReference type="Pfam" id="PF00501">
    <property type="entry name" value="AMP-binding"/>
    <property type="match status" value="2"/>
</dbReference>
<evidence type="ECO:0000256" key="3">
    <source>
        <dbReference type="ARBA" id="ARBA00022450"/>
    </source>
</evidence>
<dbReference type="PANTHER" id="PTHR45527">
    <property type="entry name" value="NONRIBOSOMAL PEPTIDE SYNTHETASE"/>
    <property type="match status" value="1"/>
</dbReference>